<proteinExistence type="predicted"/>
<accession>A0A6H0Y2E0</accession>
<evidence type="ECO:0008006" key="4">
    <source>
        <dbReference type="Google" id="ProtNLM"/>
    </source>
</evidence>
<evidence type="ECO:0000313" key="3">
    <source>
        <dbReference type="Proteomes" id="UP000503462"/>
    </source>
</evidence>
<dbReference type="EMBL" id="CP051142">
    <property type="protein sequence ID" value="QIX01085.1"/>
    <property type="molecule type" value="Genomic_DNA"/>
</dbReference>
<feature type="compositionally biased region" description="Low complexity" evidence="1">
    <location>
        <begin position="327"/>
        <end position="337"/>
    </location>
</feature>
<feature type="compositionally biased region" description="Basic and acidic residues" evidence="1">
    <location>
        <begin position="214"/>
        <end position="242"/>
    </location>
</feature>
<evidence type="ECO:0000256" key="1">
    <source>
        <dbReference type="SAM" id="MobiDB-lite"/>
    </source>
</evidence>
<feature type="compositionally biased region" description="Basic and acidic residues" evidence="1">
    <location>
        <begin position="158"/>
        <end position="176"/>
    </location>
</feature>
<dbReference type="AlphaFoldDB" id="A0A6H0Y2E0"/>
<dbReference type="Proteomes" id="UP000503462">
    <property type="component" value="Chromosome 4"/>
</dbReference>
<protein>
    <recommendedName>
        <fullName evidence="4">Glycine zipper 2TM domain-containing protein</fullName>
    </recommendedName>
</protein>
<evidence type="ECO:0000313" key="2">
    <source>
        <dbReference type="EMBL" id="QIX01085.1"/>
    </source>
</evidence>
<feature type="compositionally biased region" description="Basic and acidic residues" evidence="1">
    <location>
        <begin position="65"/>
        <end position="77"/>
    </location>
</feature>
<organism evidence="2 3">
    <name type="scientific">Peltaster fructicola</name>
    <dbReference type="NCBI Taxonomy" id="286661"/>
    <lineage>
        <taxon>Eukaryota</taxon>
        <taxon>Fungi</taxon>
        <taxon>Dikarya</taxon>
        <taxon>Ascomycota</taxon>
        <taxon>Pezizomycotina</taxon>
        <taxon>Dothideomycetes</taxon>
        <taxon>Dothideomycetes incertae sedis</taxon>
        <taxon>Peltaster</taxon>
    </lineage>
</organism>
<feature type="compositionally biased region" description="Basic and acidic residues" evidence="1">
    <location>
        <begin position="93"/>
        <end position="103"/>
    </location>
</feature>
<feature type="region of interest" description="Disordered" evidence="1">
    <location>
        <begin position="279"/>
        <end position="363"/>
    </location>
</feature>
<feature type="compositionally biased region" description="Basic and acidic residues" evidence="1">
    <location>
        <begin position="282"/>
        <end position="304"/>
    </location>
</feature>
<feature type="compositionally biased region" description="Basic residues" evidence="1">
    <location>
        <begin position="343"/>
        <end position="352"/>
    </location>
</feature>
<keyword evidence="3" id="KW-1185">Reference proteome</keyword>
<feature type="compositionally biased region" description="Basic and acidic residues" evidence="1">
    <location>
        <begin position="184"/>
        <end position="204"/>
    </location>
</feature>
<feature type="compositionally biased region" description="Low complexity" evidence="1">
    <location>
        <begin position="353"/>
        <end position="363"/>
    </location>
</feature>
<name>A0A6H0Y2E0_9PEZI</name>
<gene>
    <name evidence="2" type="ORF">AMS68_006602</name>
</gene>
<feature type="region of interest" description="Disordered" evidence="1">
    <location>
        <begin position="1"/>
        <end position="250"/>
    </location>
</feature>
<feature type="compositionally biased region" description="Polar residues" evidence="1">
    <location>
        <begin position="314"/>
        <end position="325"/>
    </location>
</feature>
<reference evidence="2 3" key="1">
    <citation type="journal article" date="2016" name="Sci. Rep.">
        <title>Peltaster fructicola genome reveals evolution from an invasive phytopathogen to an ectophytic parasite.</title>
        <authorList>
            <person name="Xu C."/>
            <person name="Chen H."/>
            <person name="Gleason M.L."/>
            <person name="Xu J.R."/>
            <person name="Liu H."/>
            <person name="Zhang R."/>
            <person name="Sun G."/>
        </authorList>
    </citation>
    <scope>NUCLEOTIDE SEQUENCE [LARGE SCALE GENOMIC DNA]</scope>
    <source>
        <strain evidence="2 3">LNHT1506</strain>
    </source>
</reference>
<sequence>MADYSREPYPPRADRYAPAGSQYDEYAPSGSGQRRPYDDQSQMHPGYEPRGRDPPSGEHYSSYNEPRDRESRARGQYDDYNEPQGHGLPSRDQYSEPRRREPVDSYNEPPPANRYDDTRRTSDHHHRSGIPPPPTDEELAASAQEPLPHEGNQLAPYEEEKAYAEYQRGEEEREAYYARPPPTDYDRRPLSIDRYDQRPSPPEHHSRRAPSADYYDHRPRRHTNDNDRRRDEQPPREKERDLAGPLIGGGAGALLGHELIGKGALGTIGGAVVGAIAAKGMENYEQKKRREKDEERQRIRREYDSEVYDPRGSYRNSNFYDSQYASPAASAHGSARAPPRRAGPPRRHRKKPSSSSDSFTSDD</sequence>
<feature type="compositionally biased region" description="Basic and acidic residues" evidence="1">
    <location>
        <begin position="47"/>
        <end position="56"/>
    </location>
</feature>